<organism evidence="4 5">
    <name type="scientific">Exiguobacterium indicum</name>
    <dbReference type="NCBI Taxonomy" id="296995"/>
    <lineage>
        <taxon>Bacteria</taxon>
        <taxon>Bacillati</taxon>
        <taxon>Bacillota</taxon>
        <taxon>Bacilli</taxon>
        <taxon>Bacillales</taxon>
        <taxon>Bacillales Family XII. Incertae Sedis</taxon>
        <taxon>Exiguobacterium</taxon>
    </lineage>
</organism>
<dbReference type="GO" id="GO:0030488">
    <property type="term" value="P:tRNA methylation"/>
    <property type="evidence" value="ECO:0007669"/>
    <property type="project" value="TreeGrafter"/>
</dbReference>
<protein>
    <submittedName>
        <fullName evidence="4">GTP-binding protein</fullName>
    </submittedName>
</protein>
<dbReference type="InterPro" id="IPR005225">
    <property type="entry name" value="Small_GTP-bd"/>
</dbReference>
<dbReference type="AlphaFoldDB" id="A0A0V8GEF6"/>
<dbReference type="GO" id="GO:0005737">
    <property type="term" value="C:cytoplasm"/>
    <property type="evidence" value="ECO:0007669"/>
    <property type="project" value="TreeGrafter"/>
</dbReference>
<keyword evidence="2" id="KW-0342">GTP-binding</keyword>
<keyword evidence="1" id="KW-0547">Nucleotide-binding</keyword>
<reference evidence="4 5" key="1">
    <citation type="journal article" date="2015" name="Int. J. Syst. Evol. Microbiol.">
        <title>Exiguobacterium enclense sp. nov., isolated from sediment.</title>
        <authorList>
            <person name="Dastager S.G."/>
            <person name="Mawlankar R."/>
            <person name="Sonalkar V.V."/>
            <person name="Thorat M.N."/>
            <person name="Mual P."/>
            <person name="Verma A."/>
            <person name="Krishnamurthi S."/>
            <person name="Tang S.K."/>
            <person name="Li W.J."/>
        </authorList>
    </citation>
    <scope>NUCLEOTIDE SEQUENCE [LARGE SCALE GENOMIC DNA]</scope>
    <source>
        <strain evidence="4 5">NIO-1109</strain>
    </source>
</reference>
<dbReference type="OrthoDB" id="2449499at2"/>
<accession>A0A0V8GEF6</accession>
<sequence length="355" mass="39241">MDDFFGEGLETNQQKRKRKLEEIFDQSFESERRDFNQSLEQDVTVALIGDVNAGKSSTLNAILGREVATVGARPGETVRIDQVRQHPEDKVIFVDTPGLNDANTQNSEATWTYYQSADVILYFLNAAGTVLSETETKNFRKIYQHNQNVLIVVTKMDATDDVDTIVQHIAEKLPGPKIIPVSAREGTNIDRLRREVLDILKKFDKDNVFVRQMDPTVRGKIANNWIVGAGTAAGAIGAVPFPGADIIPLTSIQIGLMLKLSNLYERQLSKESAKELLVVTIVGNSGKTAFRQIAKLVPGYGAVIAAGVASTATLALGYGTKYVYENKLELTPEQLMGFVKRFRKKAEESSEETNE</sequence>
<evidence type="ECO:0000313" key="4">
    <source>
        <dbReference type="EMBL" id="KSU48669.1"/>
    </source>
</evidence>
<dbReference type="Gene3D" id="3.40.50.300">
    <property type="entry name" value="P-loop containing nucleotide triphosphate hydrolases"/>
    <property type="match status" value="1"/>
</dbReference>
<dbReference type="GO" id="GO:0005525">
    <property type="term" value="F:GTP binding"/>
    <property type="evidence" value="ECO:0007669"/>
    <property type="project" value="UniProtKB-KW"/>
</dbReference>
<evidence type="ECO:0000256" key="1">
    <source>
        <dbReference type="ARBA" id="ARBA00022741"/>
    </source>
</evidence>
<evidence type="ECO:0000256" key="2">
    <source>
        <dbReference type="ARBA" id="ARBA00023134"/>
    </source>
</evidence>
<name>A0A0V8GEF6_9BACL</name>
<evidence type="ECO:0000313" key="5">
    <source>
        <dbReference type="Proteomes" id="UP000053797"/>
    </source>
</evidence>
<dbReference type="InterPro" id="IPR027417">
    <property type="entry name" value="P-loop_NTPase"/>
</dbReference>
<dbReference type="PANTHER" id="PTHR42714:SF6">
    <property type="entry name" value="TRANSLATION INITIATION FACTOR IF-2"/>
    <property type="match status" value="1"/>
</dbReference>
<dbReference type="InterPro" id="IPR006073">
    <property type="entry name" value="GTP-bd"/>
</dbReference>
<proteinExistence type="predicted"/>
<comment type="caution">
    <text evidence="4">The sequence shown here is derived from an EMBL/GenBank/DDBJ whole genome shotgun (WGS) entry which is preliminary data.</text>
</comment>
<dbReference type="GO" id="GO:0002098">
    <property type="term" value="P:tRNA wobble uridine modification"/>
    <property type="evidence" value="ECO:0007669"/>
    <property type="project" value="TreeGrafter"/>
</dbReference>
<dbReference type="SUPFAM" id="SSF52540">
    <property type="entry name" value="P-loop containing nucleoside triphosphate hydrolases"/>
    <property type="match status" value="1"/>
</dbReference>
<dbReference type="PANTHER" id="PTHR42714">
    <property type="entry name" value="TRNA MODIFICATION GTPASE GTPBP3"/>
    <property type="match status" value="1"/>
</dbReference>
<dbReference type="GeneID" id="88810236"/>
<gene>
    <name evidence="4" type="ORF">AS033_10075</name>
</gene>
<dbReference type="EMBL" id="LNQL01000003">
    <property type="protein sequence ID" value="KSU48669.1"/>
    <property type="molecule type" value="Genomic_DNA"/>
</dbReference>
<dbReference type="Pfam" id="PF01926">
    <property type="entry name" value="MMR_HSR1"/>
    <property type="match status" value="1"/>
</dbReference>
<dbReference type="RefSeq" id="WP_029343131.1">
    <property type="nucleotide sequence ID" value="NZ_FMYN01000003.1"/>
</dbReference>
<evidence type="ECO:0000259" key="3">
    <source>
        <dbReference type="Pfam" id="PF01926"/>
    </source>
</evidence>
<dbReference type="Proteomes" id="UP000053797">
    <property type="component" value="Unassembled WGS sequence"/>
</dbReference>
<feature type="domain" description="G" evidence="3">
    <location>
        <begin position="44"/>
        <end position="155"/>
    </location>
</feature>
<dbReference type="NCBIfam" id="TIGR00231">
    <property type="entry name" value="small_GTP"/>
    <property type="match status" value="1"/>
</dbReference>